<gene>
    <name evidence="2" type="ORF">OS493_018788</name>
</gene>
<comment type="caution">
    <text evidence="2">The sequence shown here is derived from an EMBL/GenBank/DDBJ whole genome shotgun (WGS) entry which is preliminary data.</text>
</comment>
<reference evidence="2" key="1">
    <citation type="submission" date="2023-01" db="EMBL/GenBank/DDBJ databases">
        <title>Genome assembly of the deep-sea coral Lophelia pertusa.</title>
        <authorList>
            <person name="Herrera S."/>
            <person name="Cordes E."/>
        </authorList>
    </citation>
    <scope>NUCLEOTIDE SEQUENCE</scope>
    <source>
        <strain evidence="2">USNM1676648</strain>
        <tissue evidence="2">Polyp</tissue>
    </source>
</reference>
<feature type="region of interest" description="Disordered" evidence="1">
    <location>
        <begin position="69"/>
        <end position="135"/>
    </location>
</feature>
<dbReference type="EMBL" id="MU826360">
    <property type="protein sequence ID" value="KAJ7378994.1"/>
    <property type="molecule type" value="Genomic_DNA"/>
</dbReference>
<feature type="compositionally biased region" description="Basic and acidic residues" evidence="1">
    <location>
        <begin position="1"/>
        <end position="20"/>
    </location>
</feature>
<evidence type="ECO:0000256" key="1">
    <source>
        <dbReference type="SAM" id="MobiDB-lite"/>
    </source>
</evidence>
<feature type="compositionally biased region" description="Basic residues" evidence="1">
    <location>
        <begin position="94"/>
        <end position="111"/>
    </location>
</feature>
<accession>A0A9W9ZDF9</accession>
<keyword evidence="3" id="KW-1185">Reference proteome</keyword>
<feature type="compositionally biased region" description="Basic and acidic residues" evidence="1">
    <location>
        <begin position="76"/>
        <end position="89"/>
    </location>
</feature>
<organism evidence="2 3">
    <name type="scientific">Desmophyllum pertusum</name>
    <dbReference type="NCBI Taxonomy" id="174260"/>
    <lineage>
        <taxon>Eukaryota</taxon>
        <taxon>Metazoa</taxon>
        <taxon>Cnidaria</taxon>
        <taxon>Anthozoa</taxon>
        <taxon>Hexacorallia</taxon>
        <taxon>Scleractinia</taxon>
        <taxon>Caryophylliina</taxon>
        <taxon>Caryophylliidae</taxon>
        <taxon>Desmophyllum</taxon>
    </lineage>
</organism>
<feature type="region of interest" description="Disordered" evidence="1">
    <location>
        <begin position="1"/>
        <end position="44"/>
    </location>
</feature>
<dbReference type="OrthoDB" id="5988483at2759"/>
<evidence type="ECO:0000313" key="3">
    <source>
        <dbReference type="Proteomes" id="UP001163046"/>
    </source>
</evidence>
<proteinExistence type="predicted"/>
<dbReference type="Proteomes" id="UP001163046">
    <property type="component" value="Unassembled WGS sequence"/>
</dbReference>
<evidence type="ECO:0000313" key="2">
    <source>
        <dbReference type="EMBL" id="KAJ7378994.1"/>
    </source>
</evidence>
<sequence length="1066" mass="121983">MLSRRWYGDQAEKARDDDGVPKTSTHVLPFPNISKESKDPISFQPNHFVPLIPSAGYRAPYSLKEDEFPSLQETSEVSKRKREENKDSMITKTAAKKKRKAASSYLAKRKHPSQDSSVKKRTKVNDVLDDDDNPPFAAPFPMLSRRWYGDQAEKARDDDGVPNTSTHVLPFPNISKEWYSCIKKNSVNEAENCADQRVNIVPFVALSKSWYQRRSKLLVKNDSRKEITKTNGSLEQNIENLDKEVQSNSNPNLRKKCMLILNVGKYLLKNGPIVQARELGKVYVDKRNELYGGNSKRCPKPTELLATLSPYLNIEKILLQNTAFFIENRNQDLNAVVRQVESLCQSGMRETMNAHLEGEIGGLFKTALRFVDTKRDRDLLKGLFAAATSTKFVAKLSGVQNKNSIMASKNELAGDLLQYRNIEFTSQVVRNDTTNEQQRRLTKRIIAARKSMEFKSSYDNRGRSLLADEFPELGLVLQSIFEGGESGIGGGIESHPRLTTDIMFRSRDNNLYMWQAREILLKVAPPQFAISLSSCYNYTDSYRENTFSAKRHHSGKNVNAKISLKCPPRDSVSHKVVNLHWSTKAINLLLEKAETRAGANMVDSRDAKSIICADIQPVQNPGKSWKPISYEDHTFDQSRAKAVVPMTHLFMDLKCDEADKRSNSHGKQEMLVTRTGKPVTLIYIGISEPETTFRAMNEMFYLLTLPSLDTIFRNPDTGTLKHFFSFIVDNGHGEDPDSALTQMCMVRILNLLKLININQRSFAEYHSKRNYVERVHAAENSALSRHGAFSSQMVHKNAESHSSEHLENMEAMADEVVNCLSVARFGIAKHVIFDDESKLKEFLSLSEDKKSECEWCYRPLKTEYFNCMVQCWNVDEEFKGLYADDYKIITNALDERTALKDKYGTSLWTPGNQEEQSVLQPIPDYVRWLNENGELHYLSFEKTEQLQKNVPELSVASDLFLPGNILDMYFRMEPDPSDHIMQQLALLVWLPVESVKEYFSECRRKTEKSFNDNMARETWKKHHLYKLNVGKLNQKCKELNIPFKGQKYTLVKMIPSRKVKNLQMNS</sequence>
<name>A0A9W9ZDF9_9CNID</name>
<protein>
    <submittedName>
        <fullName evidence="2">Uncharacterized protein</fullName>
    </submittedName>
</protein>
<dbReference type="AlphaFoldDB" id="A0A9W9ZDF9"/>